<evidence type="ECO:0000313" key="13">
    <source>
        <dbReference type="EMBL" id="KIX05000.1"/>
    </source>
</evidence>
<dbReference type="STRING" id="1442369.A0A0D2J7J9"/>
<dbReference type="CDD" id="cd07980">
    <property type="entry name" value="TFIIF_beta"/>
    <property type="match status" value="1"/>
</dbReference>
<comment type="subcellular location">
    <subcellularLocation>
        <location evidence="1">Nucleus</location>
    </subcellularLocation>
</comment>
<evidence type="ECO:0000259" key="11">
    <source>
        <dbReference type="Pfam" id="PF02270"/>
    </source>
</evidence>
<dbReference type="Proteomes" id="UP000053617">
    <property type="component" value="Unassembled WGS sequence"/>
</dbReference>
<feature type="domain" description="TFIIF beta subunit HTH" evidence="11">
    <location>
        <begin position="276"/>
        <end position="340"/>
    </location>
</feature>
<dbReference type="InterPro" id="IPR040450">
    <property type="entry name" value="TFIIF_beta_HTH"/>
</dbReference>
<dbReference type="HOGENOM" id="CLU_047858_0_2_1"/>
<keyword evidence="7" id="KW-0539">Nucleus</keyword>
<proteinExistence type="inferred from homology"/>
<keyword evidence="6" id="KW-0804">Transcription</keyword>
<feature type="compositionally biased region" description="Acidic residues" evidence="10">
    <location>
        <begin position="35"/>
        <end position="47"/>
    </location>
</feature>
<dbReference type="OrthoDB" id="26094at2759"/>
<dbReference type="EMBL" id="KN847478">
    <property type="protein sequence ID" value="KIX05000.1"/>
    <property type="molecule type" value="Genomic_DNA"/>
</dbReference>
<evidence type="ECO:0000256" key="2">
    <source>
        <dbReference type="ARBA" id="ARBA00009543"/>
    </source>
</evidence>
<evidence type="ECO:0000256" key="10">
    <source>
        <dbReference type="SAM" id="MobiDB-lite"/>
    </source>
</evidence>
<feature type="compositionally biased region" description="Basic and acidic residues" evidence="10">
    <location>
        <begin position="355"/>
        <end position="366"/>
    </location>
</feature>
<evidence type="ECO:0000256" key="9">
    <source>
        <dbReference type="ARBA" id="ARBA00081863"/>
    </source>
</evidence>
<dbReference type="PANTHER" id="PTHR10445:SF0">
    <property type="entry name" value="GENERAL TRANSCRIPTION FACTOR IIF SUBUNIT 2"/>
    <property type="match status" value="1"/>
</dbReference>
<dbReference type="GeneID" id="25293943"/>
<evidence type="ECO:0000256" key="8">
    <source>
        <dbReference type="ARBA" id="ARBA00081473"/>
    </source>
</evidence>
<feature type="region of interest" description="Disordered" evidence="10">
    <location>
        <begin position="350"/>
        <end position="379"/>
    </location>
</feature>
<evidence type="ECO:0000256" key="7">
    <source>
        <dbReference type="ARBA" id="ARBA00023242"/>
    </source>
</evidence>
<organism evidence="13 14">
    <name type="scientific">Rhinocladiella mackenziei CBS 650.93</name>
    <dbReference type="NCBI Taxonomy" id="1442369"/>
    <lineage>
        <taxon>Eukaryota</taxon>
        <taxon>Fungi</taxon>
        <taxon>Dikarya</taxon>
        <taxon>Ascomycota</taxon>
        <taxon>Pezizomycotina</taxon>
        <taxon>Eurotiomycetes</taxon>
        <taxon>Chaetothyriomycetidae</taxon>
        <taxon>Chaetothyriales</taxon>
        <taxon>Herpotrichiellaceae</taxon>
        <taxon>Rhinocladiella</taxon>
    </lineage>
</organism>
<gene>
    <name evidence="13" type="ORF">Z518_05872</name>
</gene>
<feature type="compositionally biased region" description="Acidic residues" evidence="10">
    <location>
        <begin position="367"/>
        <end position="379"/>
    </location>
</feature>
<dbReference type="SUPFAM" id="SSF46785">
    <property type="entry name" value="Winged helix' DNA-binding domain"/>
    <property type="match status" value="1"/>
</dbReference>
<keyword evidence="4" id="KW-0805">Transcription regulation</keyword>
<dbReference type="InterPro" id="IPR036390">
    <property type="entry name" value="WH_DNA-bd_sf"/>
</dbReference>
<dbReference type="RefSeq" id="XP_013272136.1">
    <property type="nucleotide sequence ID" value="XM_013416682.1"/>
</dbReference>
<dbReference type="GO" id="GO:0005674">
    <property type="term" value="C:transcription factor TFIIF complex"/>
    <property type="evidence" value="ECO:0007669"/>
    <property type="project" value="InterPro"/>
</dbReference>
<dbReference type="InterPro" id="IPR011039">
    <property type="entry name" value="TFIIF_interaction"/>
</dbReference>
<keyword evidence="14" id="KW-1185">Reference proteome</keyword>
<dbReference type="PANTHER" id="PTHR10445">
    <property type="entry name" value="GENERAL TRANSCRIPTION FACTOR IIF SUBUNIT 2"/>
    <property type="match status" value="1"/>
</dbReference>
<dbReference type="Gene3D" id="1.10.10.10">
    <property type="entry name" value="Winged helix-like DNA-binding domain superfamily/Winged helix DNA-binding domain"/>
    <property type="match status" value="1"/>
</dbReference>
<keyword evidence="5" id="KW-0238">DNA-binding</keyword>
<dbReference type="GO" id="GO:0006367">
    <property type="term" value="P:transcription initiation at RNA polymerase II promoter"/>
    <property type="evidence" value="ECO:0007669"/>
    <property type="project" value="InterPro"/>
</dbReference>
<evidence type="ECO:0000256" key="4">
    <source>
        <dbReference type="ARBA" id="ARBA00023015"/>
    </source>
</evidence>
<name>A0A0D2J7J9_9EURO</name>
<sequence>MAALQGSGIPRVKLESVPDQAIKPEPTDDTPSPYVDEDDDIYEDTGDLDFSRSQQQLWLSHIPRSLWDTLSKLQDDDEIEIGTIRVEGPENDPSRVSLMLKSISQFENEPKEYNLFPPSAEKLRIRRPGQVLVFSEKDLPGYKPRTFAWDEIDEDGIPGQGRSFLYERYKREQKKKENKGRFTPYTRRPIPKQTAIAGTVAKEFEAVPVKNDEYFVLENKQVTEMLKLPEREQAIFATGDQDPSRKHMPFMSMSDKANVLKNAQARRQAQKETRAARVEKHVLIDKLMDLFRQHRIWGLRDLKAKVNQPEAYLRQTLDEIAFMWKAGDFNGKWELKDEYKNDAMLLNPSGVVAPKVEDSDMDKSGMDDDDDDVFEDVEA</sequence>
<evidence type="ECO:0000256" key="3">
    <source>
        <dbReference type="ARBA" id="ARBA00021453"/>
    </source>
</evidence>
<dbReference type="GO" id="GO:0003677">
    <property type="term" value="F:DNA binding"/>
    <property type="evidence" value="ECO:0007669"/>
    <property type="project" value="UniProtKB-KW"/>
</dbReference>
<evidence type="ECO:0000256" key="6">
    <source>
        <dbReference type="ARBA" id="ARBA00023163"/>
    </source>
</evidence>
<evidence type="ECO:0000256" key="5">
    <source>
        <dbReference type="ARBA" id="ARBA00023125"/>
    </source>
</evidence>
<reference evidence="13 14" key="1">
    <citation type="submission" date="2015-01" db="EMBL/GenBank/DDBJ databases">
        <title>The Genome Sequence of Rhinocladiella mackenzie CBS 650.93.</title>
        <authorList>
            <consortium name="The Broad Institute Genomics Platform"/>
            <person name="Cuomo C."/>
            <person name="de Hoog S."/>
            <person name="Gorbushina A."/>
            <person name="Stielow B."/>
            <person name="Teixiera M."/>
            <person name="Abouelleil A."/>
            <person name="Chapman S.B."/>
            <person name="Priest M."/>
            <person name="Young S.K."/>
            <person name="Wortman J."/>
            <person name="Nusbaum C."/>
            <person name="Birren B."/>
        </authorList>
    </citation>
    <scope>NUCLEOTIDE SEQUENCE [LARGE SCALE GENOMIC DNA]</scope>
    <source>
        <strain evidence="13 14">CBS 650.93</strain>
    </source>
</reference>
<dbReference type="FunFam" id="1.10.10.10:FF:000035">
    <property type="entry name" value="General transcription factor IIF subunit 2"/>
    <property type="match status" value="1"/>
</dbReference>
<dbReference type="Pfam" id="PF02270">
    <property type="entry name" value="TFIIF_beta"/>
    <property type="match status" value="1"/>
</dbReference>
<comment type="similarity">
    <text evidence="2">Belongs to the TFIIF beta subunit family.</text>
</comment>
<dbReference type="Pfam" id="PF17683">
    <property type="entry name" value="TFIIF_beta_N"/>
    <property type="match status" value="1"/>
</dbReference>
<protein>
    <recommendedName>
        <fullName evidence="3">Transcription initiation factor IIF subunit beta</fullName>
    </recommendedName>
    <alternativeName>
        <fullName evidence="9">TFIIF medium subunit</fullName>
    </alternativeName>
    <alternativeName>
        <fullName evidence="8">TFIIF-beta</fullName>
    </alternativeName>
</protein>
<dbReference type="InterPro" id="IPR003196">
    <property type="entry name" value="TFIIF_beta"/>
</dbReference>
<evidence type="ECO:0000256" key="1">
    <source>
        <dbReference type="ARBA" id="ARBA00004123"/>
    </source>
</evidence>
<dbReference type="AlphaFoldDB" id="A0A0D2J7J9"/>
<evidence type="ECO:0000313" key="14">
    <source>
        <dbReference type="Proteomes" id="UP000053617"/>
    </source>
</evidence>
<dbReference type="InterPro" id="IPR040504">
    <property type="entry name" value="TFIIF_beta_N"/>
</dbReference>
<feature type="region of interest" description="Disordered" evidence="10">
    <location>
        <begin position="1"/>
        <end position="47"/>
    </location>
</feature>
<feature type="domain" description="TFIIF beta subunit N-terminal" evidence="12">
    <location>
        <begin position="54"/>
        <end position="209"/>
    </location>
</feature>
<accession>A0A0D2J7J9</accession>
<evidence type="ECO:0000259" key="12">
    <source>
        <dbReference type="Pfam" id="PF17683"/>
    </source>
</evidence>
<dbReference type="VEuPathDB" id="FungiDB:Z518_05872"/>
<dbReference type="SUPFAM" id="SSF50916">
    <property type="entry name" value="Rap30/74 interaction domains"/>
    <property type="match status" value="1"/>
</dbReference>
<dbReference type="InterPro" id="IPR036388">
    <property type="entry name" value="WH-like_DNA-bd_sf"/>
</dbReference>